<gene>
    <name evidence="1" type="ORF">M2350_000999</name>
</gene>
<evidence type="ECO:0000313" key="2">
    <source>
        <dbReference type="Proteomes" id="UP001204798"/>
    </source>
</evidence>
<organism evidence="1 2">
    <name type="scientific">Candidatus Fervidibacter sacchari</name>
    <dbReference type="NCBI Taxonomy" id="1448929"/>
    <lineage>
        <taxon>Bacteria</taxon>
        <taxon>Candidatus Fervidibacterota</taxon>
        <taxon>Candidatus Fervidibacter</taxon>
    </lineage>
</organism>
<accession>A0ABT2EKY6</accession>
<keyword evidence="2" id="KW-1185">Reference proteome</keyword>
<comment type="caution">
    <text evidence="1">The sequence shown here is derived from an EMBL/GenBank/DDBJ whole genome shotgun (WGS) entry which is preliminary data.</text>
</comment>
<protein>
    <submittedName>
        <fullName evidence="1">Uncharacterized protein</fullName>
    </submittedName>
</protein>
<proteinExistence type="predicted"/>
<dbReference type="Proteomes" id="UP001204798">
    <property type="component" value="Unassembled WGS sequence"/>
</dbReference>
<reference evidence="1 2" key="1">
    <citation type="submission" date="2022-08" db="EMBL/GenBank/DDBJ databases">
        <title>Bacterial and archaeal communities from various locations to study Microbial Dark Matter (Phase II).</title>
        <authorList>
            <person name="Stepanauskas R."/>
        </authorList>
    </citation>
    <scope>NUCLEOTIDE SEQUENCE [LARGE SCALE GENOMIC DNA]</scope>
    <source>
        <strain evidence="1 2">PD1</strain>
    </source>
</reference>
<sequence>MKYYAPTKLLQAITPYTKDTNVWFCPSDHNARQNILCSQVDRRQASYAWLPQFFAFQDDIIPHMDFPMLRKGLIFEQMGMAADSGYGIGETCFKHPNSSYICPCNGVCEGSAVPSHAHSLGHFWGVNALH</sequence>
<evidence type="ECO:0000313" key="1">
    <source>
        <dbReference type="EMBL" id="MCS3918599.1"/>
    </source>
</evidence>
<name>A0ABT2EKY6_9BACT</name>
<dbReference type="EMBL" id="JANUCP010000002">
    <property type="protein sequence ID" value="MCS3918599.1"/>
    <property type="molecule type" value="Genomic_DNA"/>
</dbReference>